<dbReference type="SUPFAM" id="SSF57903">
    <property type="entry name" value="FYVE/PHD zinc finger"/>
    <property type="match status" value="1"/>
</dbReference>
<dbReference type="PANTHER" id="PTHR37984">
    <property type="entry name" value="PROTEIN CBG26694"/>
    <property type="match status" value="1"/>
</dbReference>
<evidence type="ECO:0000259" key="8">
    <source>
        <dbReference type="PROSITE" id="PS50994"/>
    </source>
</evidence>
<dbReference type="GO" id="GO:0015074">
    <property type="term" value="P:DNA integration"/>
    <property type="evidence" value="ECO:0007669"/>
    <property type="project" value="InterPro"/>
</dbReference>
<feature type="compositionally biased region" description="Low complexity" evidence="6">
    <location>
        <begin position="563"/>
        <end position="578"/>
    </location>
</feature>
<reference evidence="9" key="1">
    <citation type="submission" date="2018-11" db="EMBL/GenBank/DDBJ databases">
        <authorList>
            <person name="Alioto T."/>
            <person name="Alioto T."/>
        </authorList>
    </citation>
    <scope>NUCLEOTIDE SEQUENCE</scope>
</reference>
<evidence type="ECO:0000313" key="9">
    <source>
        <dbReference type="EMBL" id="VDI73856.1"/>
    </source>
</evidence>
<evidence type="ECO:0000256" key="1">
    <source>
        <dbReference type="ARBA" id="ARBA00009275"/>
    </source>
</evidence>
<feature type="region of interest" description="Disordered" evidence="6">
    <location>
        <begin position="490"/>
        <end position="598"/>
    </location>
</feature>
<accession>A0A8B6H4G4</accession>
<keyword evidence="10" id="KW-1185">Reference proteome</keyword>
<dbReference type="Gene3D" id="3.30.40.10">
    <property type="entry name" value="Zinc/RING finger domain, C3HC4 (zinc finger)"/>
    <property type="match status" value="1"/>
</dbReference>
<dbReference type="InterPro" id="IPR019787">
    <property type="entry name" value="Znf_PHD-finger"/>
</dbReference>
<dbReference type="InterPro" id="IPR012337">
    <property type="entry name" value="RNaseH-like_sf"/>
</dbReference>
<gene>
    <name evidence="9" type="ORF">MGAL_10B092412</name>
</gene>
<feature type="compositionally biased region" description="Basic residues" evidence="6">
    <location>
        <begin position="378"/>
        <end position="392"/>
    </location>
</feature>
<dbReference type="GO" id="GO:0008270">
    <property type="term" value="F:zinc ion binding"/>
    <property type="evidence" value="ECO:0007669"/>
    <property type="project" value="UniProtKB-KW"/>
</dbReference>
<evidence type="ECO:0008006" key="11">
    <source>
        <dbReference type="Google" id="ProtNLM"/>
    </source>
</evidence>
<dbReference type="PROSITE" id="PS01359">
    <property type="entry name" value="ZF_PHD_1"/>
    <property type="match status" value="1"/>
</dbReference>
<dbReference type="SUPFAM" id="SSF53098">
    <property type="entry name" value="Ribonuclease H-like"/>
    <property type="match status" value="1"/>
</dbReference>
<dbReference type="InterPro" id="IPR013083">
    <property type="entry name" value="Znf_RING/FYVE/PHD"/>
</dbReference>
<dbReference type="InterPro" id="IPR001584">
    <property type="entry name" value="Integrase_cat-core"/>
</dbReference>
<dbReference type="Pfam" id="PF01026">
    <property type="entry name" value="TatD_DNase"/>
    <property type="match status" value="1"/>
</dbReference>
<evidence type="ECO:0000256" key="3">
    <source>
        <dbReference type="ARBA" id="ARBA00022771"/>
    </source>
</evidence>
<sequence length="735" mass="79606">MCDLLQIHKSRTTPYRPSSNGQVERCNRTLMASVRCFVGKNQKSWDLFLPQLAGAFRASVSRSTGFTPNHLMLGREVNQPAELMFRGPQGEEIQDREKYVSDLEEAIQGAHELARANLKTAQERLKRDYDLKVVVKRFKVGDLVYQLDTATIKGKCRKLTPSWKGPGVVVESLTPYLYRVKMKTAMVVAHHDRIKLCKDREVPNWCKKLQAQVLSRNWKEIEELEPKGKRGKNIYCSCRGPDDGGLMIRCDECREWFHGRCVDITPEEADRMDAYQCPGCSVSTEVHVSRISLHSKVNLFQMNNQNSIDKTGDGSQPPSPEQASVTEVTEELVVCVSEEELRQLDPEVQGSPGAALEVCGGSEGGSEGVEGKGEVKKTEKKRKSSRAAKKKATAATSPLLTTSPQGVAQGQEVCRGQSGSPASGEVATPHYGVQGEAVGTGLSCPVSGCETRGPGLEGHILAEHVAEVFRDLVVSDPGAHQRQAFLGKVNLSSSEPSPASSSSEQGSPPAKAGVFSRLGAPVCTQGTPRPMGQVGAFISTGPSPRSIPSLMSLPPYPSPRPGPSRSLPSLGSRGSSSSVGAQGSKYPGNPSGSRGVESQLCRDLPEAFDSHMHLDRSLTKMGLPSRTSLGDFLRVRLDPVPVDPVKLAGGVAVFCDPKTWPSVPLRLEPGWVGAVGIHPKSAGQFEDATQHRFHQLVSHPSVSALGEVGVDFTVEEKLHARQISTLRWALQSCRF</sequence>
<dbReference type="InterPro" id="IPR011011">
    <property type="entry name" value="Znf_FYVE_PHD"/>
</dbReference>
<feature type="domain" description="PHD-type" evidence="7">
    <location>
        <begin position="233"/>
        <end position="283"/>
    </location>
</feature>
<dbReference type="AlphaFoldDB" id="A0A8B6H4G4"/>
<comment type="similarity">
    <text evidence="1">Belongs to the metallo-dependent hydrolases superfamily. TatD-type hydrolase family.</text>
</comment>
<organism evidence="9 10">
    <name type="scientific">Mytilus galloprovincialis</name>
    <name type="common">Mediterranean mussel</name>
    <dbReference type="NCBI Taxonomy" id="29158"/>
    <lineage>
        <taxon>Eukaryota</taxon>
        <taxon>Metazoa</taxon>
        <taxon>Spiralia</taxon>
        <taxon>Lophotrochozoa</taxon>
        <taxon>Mollusca</taxon>
        <taxon>Bivalvia</taxon>
        <taxon>Autobranchia</taxon>
        <taxon>Pteriomorphia</taxon>
        <taxon>Mytilida</taxon>
        <taxon>Mytiloidea</taxon>
        <taxon>Mytilidae</taxon>
        <taxon>Mytilinae</taxon>
        <taxon>Mytilus</taxon>
    </lineage>
</organism>
<evidence type="ECO:0000313" key="10">
    <source>
        <dbReference type="Proteomes" id="UP000596742"/>
    </source>
</evidence>
<keyword evidence="3 5" id="KW-0863">Zinc-finger</keyword>
<dbReference type="PANTHER" id="PTHR37984:SF5">
    <property type="entry name" value="PROTEIN NYNRIN-LIKE"/>
    <property type="match status" value="1"/>
</dbReference>
<feature type="compositionally biased region" description="Low complexity" evidence="6">
    <location>
        <begin position="492"/>
        <end position="510"/>
    </location>
</feature>
<dbReference type="InterPro" id="IPR019786">
    <property type="entry name" value="Zinc_finger_PHD-type_CS"/>
</dbReference>
<dbReference type="Pfam" id="PF00628">
    <property type="entry name" value="PHD"/>
    <property type="match status" value="1"/>
</dbReference>
<dbReference type="OrthoDB" id="6153983at2759"/>
<evidence type="ECO:0000256" key="5">
    <source>
        <dbReference type="PROSITE-ProRule" id="PRU00146"/>
    </source>
</evidence>
<proteinExistence type="inferred from homology"/>
<dbReference type="GO" id="GO:0003676">
    <property type="term" value="F:nucleic acid binding"/>
    <property type="evidence" value="ECO:0007669"/>
    <property type="project" value="InterPro"/>
</dbReference>
<dbReference type="InterPro" id="IPR036397">
    <property type="entry name" value="RNaseH_sf"/>
</dbReference>
<comment type="caution">
    <text evidence="9">The sequence shown here is derived from an EMBL/GenBank/DDBJ whole genome shotgun (WGS) entry which is preliminary data.</text>
</comment>
<feature type="compositionally biased region" description="Polar residues" evidence="6">
    <location>
        <begin position="398"/>
        <end position="408"/>
    </location>
</feature>
<feature type="region of interest" description="Disordered" evidence="6">
    <location>
        <begin position="343"/>
        <end position="429"/>
    </location>
</feature>
<dbReference type="InterPro" id="IPR001965">
    <property type="entry name" value="Znf_PHD"/>
</dbReference>
<keyword evidence="4" id="KW-0862">Zinc</keyword>
<evidence type="ECO:0000256" key="6">
    <source>
        <dbReference type="SAM" id="MobiDB-lite"/>
    </source>
</evidence>
<dbReference type="EMBL" id="UYJE01009483">
    <property type="protein sequence ID" value="VDI73856.1"/>
    <property type="molecule type" value="Genomic_DNA"/>
</dbReference>
<evidence type="ECO:0000259" key="7">
    <source>
        <dbReference type="PROSITE" id="PS50016"/>
    </source>
</evidence>
<dbReference type="InterPro" id="IPR032466">
    <property type="entry name" value="Metal_Hydrolase"/>
</dbReference>
<evidence type="ECO:0000256" key="4">
    <source>
        <dbReference type="ARBA" id="ARBA00022833"/>
    </source>
</evidence>
<dbReference type="InterPro" id="IPR050951">
    <property type="entry name" value="Retrovirus_Pol_polyprotein"/>
</dbReference>
<dbReference type="PROSITE" id="PS50994">
    <property type="entry name" value="INTEGRASE"/>
    <property type="match status" value="1"/>
</dbReference>
<protein>
    <recommendedName>
        <fullName evidence="11">PHD-type domain-containing protein</fullName>
    </recommendedName>
</protein>
<keyword evidence="2" id="KW-0479">Metal-binding</keyword>
<dbReference type="Gene3D" id="3.20.20.140">
    <property type="entry name" value="Metal-dependent hydrolases"/>
    <property type="match status" value="1"/>
</dbReference>
<dbReference type="Proteomes" id="UP000596742">
    <property type="component" value="Unassembled WGS sequence"/>
</dbReference>
<name>A0A8B6H4G4_MYTGA</name>
<dbReference type="SUPFAM" id="SSF51556">
    <property type="entry name" value="Metallo-dependent hydrolases"/>
    <property type="match status" value="1"/>
</dbReference>
<evidence type="ECO:0000256" key="2">
    <source>
        <dbReference type="ARBA" id="ARBA00022723"/>
    </source>
</evidence>
<dbReference type="PROSITE" id="PS50016">
    <property type="entry name" value="ZF_PHD_2"/>
    <property type="match status" value="1"/>
</dbReference>
<dbReference type="SMART" id="SM00249">
    <property type="entry name" value="PHD"/>
    <property type="match status" value="1"/>
</dbReference>
<dbReference type="GO" id="GO:0016788">
    <property type="term" value="F:hydrolase activity, acting on ester bonds"/>
    <property type="evidence" value="ECO:0007669"/>
    <property type="project" value="InterPro"/>
</dbReference>
<feature type="compositionally biased region" description="Polar residues" evidence="6">
    <location>
        <begin position="305"/>
        <end position="316"/>
    </location>
</feature>
<dbReference type="InterPro" id="IPR001130">
    <property type="entry name" value="TatD-like"/>
</dbReference>
<feature type="domain" description="Integrase catalytic" evidence="8">
    <location>
        <begin position="1"/>
        <end position="76"/>
    </location>
</feature>
<dbReference type="Gene3D" id="3.30.420.10">
    <property type="entry name" value="Ribonuclease H-like superfamily/Ribonuclease H"/>
    <property type="match status" value="1"/>
</dbReference>
<feature type="region of interest" description="Disordered" evidence="6">
    <location>
        <begin position="305"/>
        <end position="328"/>
    </location>
</feature>